<dbReference type="AlphaFoldDB" id="A0A381RGI5"/>
<accession>A0A381RGI5</accession>
<feature type="domain" description="PPC" evidence="1">
    <location>
        <begin position="4"/>
        <end position="139"/>
    </location>
</feature>
<dbReference type="CDD" id="cd11378">
    <property type="entry name" value="DUF296"/>
    <property type="match status" value="1"/>
</dbReference>
<dbReference type="SUPFAM" id="SSF117856">
    <property type="entry name" value="AF0104/ALDC/Ptd012-like"/>
    <property type="match status" value="1"/>
</dbReference>
<gene>
    <name evidence="2" type="ORF">METZ01_LOCUS42863</name>
</gene>
<sequence length="144" mass="15734">MEHRRVGRDVFVRLDVGDEMHASIRELSEHGISAAAITSGIGRIRNTVIGYLDADGVYQKEVLEAPVELLSTQGNLAPGPDGAFTHIHIVASDDDHTVHGGHLFEATVEVTAEMHLRVLGDEDSPFKREATDSEFLRLSFCDLG</sequence>
<dbReference type="InterPro" id="IPR005175">
    <property type="entry name" value="PPC_dom"/>
</dbReference>
<organism evidence="2">
    <name type="scientific">marine metagenome</name>
    <dbReference type="NCBI Taxonomy" id="408172"/>
    <lineage>
        <taxon>unclassified sequences</taxon>
        <taxon>metagenomes</taxon>
        <taxon>ecological metagenomes</taxon>
    </lineage>
</organism>
<dbReference type="PANTHER" id="PTHR34988:SF1">
    <property type="entry name" value="DNA-BINDING PROTEIN"/>
    <property type="match status" value="1"/>
</dbReference>
<dbReference type="Pfam" id="PF03479">
    <property type="entry name" value="PCC"/>
    <property type="match status" value="1"/>
</dbReference>
<dbReference type="PROSITE" id="PS51742">
    <property type="entry name" value="PPC"/>
    <property type="match status" value="1"/>
</dbReference>
<evidence type="ECO:0000259" key="1">
    <source>
        <dbReference type="PROSITE" id="PS51742"/>
    </source>
</evidence>
<evidence type="ECO:0000313" key="2">
    <source>
        <dbReference type="EMBL" id="SUZ90009.1"/>
    </source>
</evidence>
<proteinExistence type="predicted"/>
<reference evidence="2" key="1">
    <citation type="submission" date="2018-05" db="EMBL/GenBank/DDBJ databases">
        <authorList>
            <person name="Lanie J.A."/>
            <person name="Ng W.-L."/>
            <person name="Kazmierczak K.M."/>
            <person name="Andrzejewski T.M."/>
            <person name="Davidsen T.M."/>
            <person name="Wayne K.J."/>
            <person name="Tettelin H."/>
            <person name="Glass J.I."/>
            <person name="Rusch D."/>
            <person name="Podicherti R."/>
            <person name="Tsui H.-C.T."/>
            <person name="Winkler M.E."/>
        </authorList>
    </citation>
    <scope>NUCLEOTIDE SEQUENCE</scope>
</reference>
<dbReference type="Gene3D" id="3.30.1330.80">
    <property type="entry name" value="Hypothetical protein, similar to alpha- acetolactate decarboxylase, domain 2"/>
    <property type="match status" value="1"/>
</dbReference>
<dbReference type="PANTHER" id="PTHR34988">
    <property type="entry name" value="PROTEIN, PUTATIVE-RELATED"/>
    <property type="match status" value="1"/>
</dbReference>
<name>A0A381RGI5_9ZZZZ</name>
<protein>
    <recommendedName>
        <fullName evidence="1">PPC domain-containing protein</fullName>
    </recommendedName>
</protein>
<dbReference type="EMBL" id="UINC01001858">
    <property type="protein sequence ID" value="SUZ90009.1"/>
    <property type="molecule type" value="Genomic_DNA"/>
</dbReference>